<evidence type="ECO:0000256" key="4">
    <source>
        <dbReference type="ARBA" id="ARBA00022982"/>
    </source>
</evidence>
<keyword evidence="5" id="KW-0408">Iron</keyword>
<organism evidence="7">
    <name type="scientific">hydrothermal vent metagenome</name>
    <dbReference type="NCBI Taxonomy" id="652676"/>
    <lineage>
        <taxon>unclassified sequences</taxon>
        <taxon>metagenomes</taxon>
        <taxon>ecological metagenomes</taxon>
    </lineage>
</organism>
<sequence>MRSLSSRFLPKFAAPLAMAAIASLVFIAPASAQANVVNGASVFNSCAGCHKVGDGAQNASGPVLTDVIGRVAGTYEGYRFSNDLIAAGQSGLVWTEENLAEFIADPSGFLKEFLDDSGARSKMPFRMRDENNAIDVAAYLASLN</sequence>
<dbReference type="PROSITE" id="PS51007">
    <property type="entry name" value="CYTC"/>
    <property type="match status" value="1"/>
</dbReference>
<dbReference type="SUPFAM" id="SSF46626">
    <property type="entry name" value="Cytochrome c"/>
    <property type="match status" value="1"/>
</dbReference>
<dbReference type="GO" id="GO:0020037">
    <property type="term" value="F:heme binding"/>
    <property type="evidence" value="ECO:0007669"/>
    <property type="project" value="InterPro"/>
</dbReference>
<evidence type="ECO:0000256" key="2">
    <source>
        <dbReference type="ARBA" id="ARBA00022617"/>
    </source>
</evidence>
<dbReference type="AlphaFoldDB" id="A0A3B0TZS3"/>
<keyword evidence="3" id="KW-0479">Metal-binding</keyword>
<keyword evidence="4" id="KW-0249">Electron transport</keyword>
<dbReference type="Pfam" id="PF00034">
    <property type="entry name" value="Cytochrom_C"/>
    <property type="match status" value="1"/>
</dbReference>
<evidence type="ECO:0000256" key="1">
    <source>
        <dbReference type="ARBA" id="ARBA00022448"/>
    </source>
</evidence>
<gene>
    <name evidence="7" type="ORF">MNBD_ALPHA11-756</name>
</gene>
<feature type="domain" description="Cytochrome c" evidence="6">
    <location>
        <begin position="34"/>
        <end position="144"/>
    </location>
</feature>
<proteinExistence type="predicted"/>
<name>A0A3B0TZS3_9ZZZZ</name>
<evidence type="ECO:0000259" key="6">
    <source>
        <dbReference type="PROSITE" id="PS51007"/>
    </source>
</evidence>
<evidence type="ECO:0000313" key="7">
    <source>
        <dbReference type="EMBL" id="VAW19872.1"/>
    </source>
</evidence>
<dbReference type="InterPro" id="IPR036909">
    <property type="entry name" value="Cyt_c-like_dom_sf"/>
</dbReference>
<dbReference type="InterPro" id="IPR002327">
    <property type="entry name" value="Cyt_c_1A/1B"/>
</dbReference>
<dbReference type="Gene3D" id="1.10.760.10">
    <property type="entry name" value="Cytochrome c-like domain"/>
    <property type="match status" value="1"/>
</dbReference>
<dbReference type="GO" id="GO:0046872">
    <property type="term" value="F:metal ion binding"/>
    <property type="evidence" value="ECO:0007669"/>
    <property type="project" value="UniProtKB-KW"/>
</dbReference>
<keyword evidence="1" id="KW-0813">Transport</keyword>
<keyword evidence="2" id="KW-0349">Heme</keyword>
<dbReference type="InterPro" id="IPR009056">
    <property type="entry name" value="Cyt_c-like_dom"/>
</dbReference>
<evidence type="ECO:0000256" key="5">
    <source>
        <dbReference type="ARBA" id="ARBA00023004"/>
    </source>
</evidence>
<dbReference type="PANTHER" id="PTHR11961">
    <property type="entry name" value="CYTOCHROME C"/>
    <property type="match status" value="1"/>
</dbReference>
<dbReference type="PRINTS" id="PR00604">
    <property type="entry name" value="CYTCHRMECIAB"/>
</dbReference>
<dbReference type="GO" id="GO:0009055">
    <property type="term" value="F:electron transfer activity"/>
    <property type="evidence" value="ECO:0007669"/>
    <property type="project" value="InterPro"/>
</dbReference>
<accession>A0A3B0TZS3</accession>
<reference evidence="7" key="1">
    <citation type="submission" date="2018-06" db="EMBL/GenBank/DDBJ databases">
        <authorList>
            <person name="Zhirakovskaya E."/>
        </authorList>
    </citation>
    <scope>NUCLEOTIDE SEQUENCE</scope>
</reference>
<protein>
    <recommendedName>
        <fullName evidence="6">Cytochrome c domain-containing protein</fullName>
    </recommendedName>
</protein>
<evidence type="ECO:0000256" key="3">
    <source>
        <dbReference type="ARBA" id="ARBA00022723"/>
    </source>
</evidence>
<dbReference type="EMBL" id="UOEQ01000241">
    <property type="protein sequence ID" value="VAW19872.1"/>
    <property type="molecule type" value="Genomic_DNA"/>
</dbReference>